<dbReference type="PANTHER" id="PTHR12526:SF609">
    <property type="entry name" value="LIPOPOLYSACCHARIDE BIOSYNTHESIS PROTEIN"/>
    <property type="match status" value="1"/>
</dbReference>
<dbReference type="CDD" id="cd03794">
    <property type="entry name" value="GT4_WbuB-like"/>
    <property type="match status" value="1"/>
</dbReference>
<dbReference type="RefSeq" id="WP_062923905.1">
    <property type="nucleotide sequence ID" value="NZ_CP015099.1"/>
</dbReference>
<evidence type="ECO:0000259" key="3">
    <source>
        <dbReference type="Pfam" id="PF13579"/>
    </source>
</evidence>
<dbReference type="InterPro" id="IPR028098">
    <property type="entry name" value="Glyco_trans_4-like_N"/>
</dbReference>
<dbReference type="Proteomes" id="UP000662736">
    <property type="component" value="Chromosome"/>
</dbReference>
<keyword evidence="1" id="KW-0812">Transmembrane</keyword>
<dbReference type="GO" id="GO:0016757">
    <property type="term" value="F:glycosyltransferase activity"/>
    <property type="evidence" value="ECO:0007669"/>
    <property type="project" value="InterPro"/>
</dbReference>
<evidence type="ECO:0000259" key="2">
    <source>
        <dbReference type="Pfam" id="PF00534"/>
    </source>
</evidence>
<evidence type="ECO:0000256" key="1">
    <source>
        <dbReference type="SAM" id="Phobius"/>
    </source>
</evidence>
<evidence type="ECO:0000313" key="4">
    <source>
        <dbReference type="EMBL" id="QSX17708.1"/>
    </source>
</evidence>
<dbReference type="EMBL" id="CP071491">
    <property type="protein sequence ID" value="QSX17708.1"/>
    <property type="molecule type" value="Genomic_DNA"/>
</dbReference>
<dbReference type="GO" id="GO:1901135">
    <property type="term" value="P:carbohydrate derivative metabolic process"/>
    <property type="evidence" value="ECO:0007669"/>
    <property type="project" value="UniProtKB-ARBA"/>
</dbReference>
<feature type="domain" description="Glycosyl transferase family 1" evidence="2">
    <location>
        <begin position="213"/>
        <end position="381"/>
    </location>
</feature>
<dbReference type="Pfam" id="PF13579">
    <property type="entry name" value="Glyco_trans_4_4"/>
    <property type="match status" value="1"/>
</dbReference>
<reference evidence="4" key="1">
    <citation type="submission" date="2021-03" db="EMBL/GenBank/DDBJ databases">
        <title>Characterization of a novel Integrative Conjugative Element in Glaesserella parasuis.</title>
        <authorList>
            <person name="Hu G."/>
            <person name="Sun H."/>
        </authorList>
    </citation>
    <scope>NUCLEOTIDE SEQUENCE</scope>
    <source>
        <strain evidence="4">GHP1807</strain>
    </source>
</reference>
<dbReference type="InterPro" id="IPR001296">
    <property type="entry name" value="Glyco_trans_1"/>
</dbReference>
<keyword evidence="1" id="KW-0472">Membrane</keyword>
<feature type="domain" description="Glycosyltransferase subfamily 4-like N-terminal" evidence="3">
    <location>
        <begin position="21"/>
        <end position="198"/>
    </location>
</feature>
<evidence type="ECO:0000313" key="5">
    <source>
        <dbReference type="Proteomes" id="UP000662736"/>
    </source>
</evidence>
<dbReference type="PANTHER" id="PTHR12526">
    <property type="entry name" value="GLYCOSYLTRANSFERASE"/>
    <property type="match status" value="1"/>
</dbReference>
<organism evidence="4 5">
    <name type="scientific">Glaesserella parasuis</name>
    <name type="common">Haemophilus parasuis</name>
    <dbReference type="NCBI Taxonomy" id="738"/>
    <lineage>
        <taxon>Bacteria</taxon>
        <taxon>Pseudomonadati</taxon>
        <taxon>Pseudomonadota</taxon>
        <taxon>Gammaproteobacteria</taxon>
        <taxon>Pasteurellales</taxon>
        <taxon>Pasteurellaceae</taxon>
        <taxon>Glaesserella</taxon>
    </lineage>
</organism>
<feature type="transmembrane region" description="Helical" evidence="1">
    <location>
        <begin position="82"/>
        <end position="100"/>
    </location>
</feature>
<dbReference type="Gene3D" id="3.40.50.2000">
    <property type="entry name" value="Glycogen Phosphorylase B"/>
    <property type="match status" value="2"/>
</dbReference>
<dbReference type="AlphaFoldDB" id="A0AAX1M6S1"/>
<feature type="transmembrane region" description="Helical" evidence="1">
    <location>
        <begin position="106"/>
        <end position="125"/>
    </location>
</feature>
<gene>
    <name evidence="4" type="ORF">J1G54_04025</name>
</gene>
<dbReference type="SUPFAM" id="SSF53756">
    <property type="entry name" value="UDP-Glycosyltransferase/glycogen phosphorylase"/>
    <property type="match status" value="1"/>
</dbReference>
<sequence>MKVLLLTQWFDPEPTFKGLAFAKELQKQGHQVQVLTGFPNYPGGKIYEGYQLKFFQKENIDGISILRVPLYPSHDNSSLRRIFNYISFALMAIIFGIFFTKKSDVIYTYHPPLTVGVVAIIIKFFRKIPVIYDIQDLWPDTLKATGMINNDKILSIINIVCHTVYKYVDHIVVLSPGFEKILIKRNVPSNKITVIYNWCNENALDSFSELKSQFKQLMENKFNIVFAGNMGKAQALDSIIDVAKNLNESYPRIQFVMVGKGTETERLKERVINENIKNIIFIPQQPMSEVGAILQASDALLVHLKKDELFKITVPSKTQAYMSIGKPIIMAVEGDAADLVINSDCGKVAIPEDILSISKAIIDIYSLSKEEQARLAKNAKAFYAAKLSIQEGTKKFIDVFYKVI</sequence>
<protein>
    <submittedName>
        <fullName evidence="4">Glycosyltransferase family 4 protein</fullName>
    </submittedName>
</protein>
<name>A0AAX1M6S1_GLAPU</name>
<accession>A0AAX1M6S1</accession>
<keyword evidence="1" id="KW-1133">Transmembrane helix</keyword>
<proteinExistence type="predicted"/>
<dbReference type="Pfam" id="PF00534">
    <property type="entry name" value="Glycos_transf_1"/>
    <property type="match status" value="1"/>
</dbReference>